<dbReference type="KEGG" id="pnp:IJ22_18880"/>
<protein>
    <recommendedName>
        <fullName evidence="3">RNA polymerase</fullName>
    </recommendedName>
</protein>
<evidence type="ECO:0000313" key="1">
    <source>
        <dbReference type="EMBL" id="ALS22262.1"/>
    </source>
</evidence>
<dbReference type="Proteomes" id="UP000061660">
    <property type="component" value="Chromosome"/>
</dbReference>
<keyword evidence="2" id="KW-1185">Reference proteome</keyword>
<dbReference type="EMBL" id="CP013652">
    <property type="protein sequence ID" value="ALS22262.1"/>
    <property type="molecule type" value="Genomic_DNA"/>
</dbReference>
<dbReference type="PATRIC" id="fig|162209.4.peg.2000"/>
<proteinExistence type="predicted"/>
<dbReference type="STRING" id="162209.IJ22_18880"/>
<gene>
    <name evidence="1" type="ORF">IJ22_18880</name>
</gene>
<evidence type="ECO:0000313" key="2">
    <source>
        <dbReference type="Proteomes" id="UP000061660"/>
    </source>
</evidence>
<sequence>MDNQNIYQENGYTNRREYLESLAEDYGVSLETVLAIADMYGESEDFDGLLSALEDAQDMEL</sequence>
<organism evidence="1 2">
    <name type="scientific">Paenibacillus naphthalenovorans</name>
    <dbReference type="NCBI Taxonomy" id="162209"/>
    <lineage>
        <taxon>Bacteria</taxon>
        <taxon>Bacillati</taxon>
        <taxon>Bacillota</taxon>
        <taxon>Bacilli</taxon>
        <taxon>Bacillales</taxon>
        <taxon>Paenibacillaceae</taxon>
        <taxon>Paenibacillus</taxon>
    </lineage>
</organism>
<reference evidence="1 2" key="2">
    <citation type="journal article" date="2016" name="Genome Announc.">
        <title>Complete Genome Sequences of Two Interactive Moderate Thermophiles, Paenibacillus napthalenovorans 32O-Y and Paenibacillus sp. 32O-W.</title>
        <authorList>
            <person name="Butler R.R.III."/>
            <person name="Wang J."/>
            <person name="Stark B.C."/>
            <person name="Pombert J.F."/>
        </authorList>
    </citation>
    <scope>NUCLEOTIDE SEQUENCE [LARGE SCALE GENOMIC DNA]</scope>
    <source>
        <strain evidence="1 2">32O-Y</strain>
    </source>
</reference>
<accession>A0A0U2VNF3</accession>
<dbReference type="AlphaFoldDB" id="A0A0U2VNF3"/>
<dbReference type="RefSeq" id="WP_062408572.1">
    <property type="nucleotide sequence ID" value="NZ_CP013652.1"/>
</dbReference>
<evidence type="ECO:0008006" key="3">
    <source>
        <dbReference type="Google" id="ProtNLM"/>
    </source>
</evidence>
<reference evidence="2" key="1">
    <citation type="submission" date="2015-12" db="EMBL/GenBank/DDBJ databases">
        <title>Complete genome sequences of two moderately thermophilic Paenibacillus species.</title>
        <authorList>
            <person name="Butler R.III."/>
            <person name="Wang J."/>
            <person name="Stark B.C."/>
            <person name="Pombert J.-F."/>
        </authorList>
    </citation>
    <scope>NUCLEOTIDE SEQUENCE [LARGE SCALE GENOMIC DNA]</scope>
    <source>
        <strain evidence="2">32O-Y</strain>
    </source>
</reference>
<name>A0A0U2VNF3_9BACL</name>